<comment type="caution">
    <text evidence="3">The sequence shown here is derived from an EMBL/GenBank/DDBJ whole genome shotgun (WGS) entry which is preliminary data.</text>
</comment>
<dbReference type="AlphaFoldDB" id="A0A8H5BUZ9"/>
<feature type="region of interest" description="Disordered" evidence="1">
    <location>
        <begin position="33"/>
        <end position="67"/>
    </location>
</feature>
<feature type="domain" description="DUF8191" evidence="2">
    <location>
        <begin position="168"/>
        <end position="256"/>
    </location>
</feature>
<reference evidence="3 4" key="1">
    <citation type="journal article" date="2020" name="ISME J.">
        <title>Uncovering the hidden diversity of litter-decomposition mechanisms in mushroom-forming fungi.</title>
        <authorList>
            <person name="Floudas D."/>
            <person name="Bentzer J."/>
            <person name="Ahren D."/>
            <person name="Johansson T."/>
            <person name="Persson P."/>
            <person name="Tunlid A."/>
        </authorList>
    </citation>
    <scope>NUCLEOTIDE SEQUENCE [LARGE SCALE GENOMIC DNA]</scope>
    <source>
        <strain evidence="3 4">CBS 101986</strain>
    </source>
</reference>
<feature type="compositionally biased region" description="Acidic residues" evidence="1">
    <location>
        <begin position="360"/>
        <end position="369"/>
    </location>
</feature>
<evidence type="ECO:0000313" key="4">
    <source>
        <dbReference type="Proteomes" id="UP000567179"/>
    </source>
</evidence>
<evidence type="ECO:0000259" key="2">
    <source>
        <dbReference type="Pfam" id="PF26609"/>
    </source>
</evidence>
<proteinExistence type="predicted"/>
<dbReference type="Proteomes" id="UP000567179">
    <property type="component" value="Unassembled WGS sequence"/>
</dbReference>
<dbReference type="InterPro" id="IPR058504">
    <property type="entry name" value="DUF8191"/>
</dbReference>
<feature type="compositionally biased region" description="Basic and acidic residues" evidence="1">
    <location>
        <begin position="35"/>
        <end position="48"/>
    </location>
</feature>
<feature type="compositionally biased region" description="Low complexity" evidence="1">
    <location>
        <begin position="370"/>
        <end position="379"/>
    </location>
</feature>
<feature type="compositionally biased region" description="Basic and acidic residues" evidence="1">
    <location>
        <begin position="346"/>
        <end position="359"/>
    </location>
</feature>
<evidence type="ECO:0000313" key="3">
    <source>
        <dbReference type="EMBL" id="KAF5329506.1"/>
    </source>
</evidence>
<feature type="region of interest" description="Disordered" evidence="1">
    <location>
        <begin position="343"/>
        <end position="388"/>
    </location>
</feature>
<accession>A0A8H5BUZ9</accession>
<organism evidence="3 4">
    <name type="scientific">Psilocybe cf. subviscida</name>
    <dbReference type="NCBI Taxonomy" id="2480587"/>
    <lineage>
        <taxon>Eukaryota</taxon>
        <taxon>Fungi</taxon>
        <taxon>Dikarya</taxon>
        <taxon>Basidiomycota</taxon>
        <taxon>Agaricomycotina</taxon>
        <taxon>Agaricomycetes</taxon>
        <taxon>Agaricomycetidae</taxon>
        <taxon>Agaricales</taxon>
        <taxon>Agaricineae</taxon>
        <taxon>Strophariaceae</taxon>
        <taxon>Psilocybe</taxon>
    </lineage>
</organism>
<gene>
    <name evidence="3" type="ORF">D9619_009324</name>
</gene>
<sequence length="418" mass="47215">MQLEATIAAQNETIVRKDAEIKRLKKALRTLLNSDDERSDKGSSARDADDSDTLSAEGGLDSEDENLPEPFRLDWSYHCVECGWEVVDGTCSQCGLEHEWTSEHELKEENAPYNGDNLAINWDRSLVPRGHTPLLHGPFLVPDLDDEDSAPESSRLQEVNSYLEYFPLLARGATISMCERYQLEYTYEGGIYAWADEDLMDEFSGATMEPGDHWKIHLGRQITLVDKDTDGQEFIEDLLEDAVLFPLRSDLHPRMYERWQTTEEAPGVWVTRLIADRKEEADNSDWESDAGDNDLEYEAVTSRGNAAIEPDAPTVPEGPIRSNTYFEAEYEGEDADASQAIIADENDSHDVDYRLRDDPDTAWDSDDSSYYDPESSPSESGDEEQPIMDAEYLEDLGRRIGALAVAQQEREAMLEDSD</sequence>
<protein>
    <recommendedName>
        <fullName evidence="2">DUF8191 domain-containing protein</fullName>
    </recommendedName>
</protein>
<keyword evidence="4" id="KW-1185">Reference proteome</keyword>
<dbReference type="OrthoDB" id="3063271at2759"/>
<dbReference type="EMBL" id="JAACJJ010000002">
    <property type="protein sequence ID" value="KAF5329506.1"/>
    <property type="molecule type" value="Genomic_DNA"/>
</dbReference>
<name>A0A8H5BUZ9_9AGAR</name>
<dbReference type="Pfam" id="PF26609">
    <property type="entry name" value="DUF8191"/>
    <property type="match status" value="1"/>
</dbReference>
<evidence type="ECO:0000256" key="1">
    <source>
        <dbReference type="SAM" id="MobiDB-lite"/>
    </source>
</evidence>